<gene>
    <name evidence="2" type="ORF">HNP76_001572</name>
</gene>
<keyword evidence="3" id="KW-1185">Reference proteome</keyword>
<dbReference type="InterPro" id="IPR003791">
    <property type="entry name" value="UPF0178"/>
</dbReference>
<dbReference type="PANTHER" id="PTHR35146:SF1">
    <property type="entry name" value="UPF0178 PROTEIN YAII"/>
    <property type="match status" value="1"/>
</dbReference>
<sequence>MLKFSVWVDADSFPAKARDFLVSHALSKEVSVNFVANHEIKSPDPRVKMVICQKEHNAADDYIFENAAENDIIVTRDILFAARLVEKNISVMNDRGVLFSKDNIEDKLREREFSLNMAQIGLGGNKGNYYGDKEFKKFATLFETELQKHIIADIYNVKRR</sequence>
<dbReference type="PANTHER" id="PTHR35146">
    <property type="entry name" value="UPF0178 PROTEIN YAII"/>
    <property type="match status" value="1"/>
</dbReference>
<dbReference type="Proteomes" id="UP000518887">
    <property type="component" value="Unassembled WGS sequence"/>
</dbReference>
<name>A0A7W8LM67_9SPIR</name>
<accession>A0A7W8LM67</accession>
<dbReference type="Pfam" id="PF02639">
    <property type="entry name" value="DUF188"/>
    <property type="match status" value="1"/>
</dbReference>
<evidence type="ECO:0000256" key="1">
    <source>
        <dbReference type="ARBA" id="ARBA00008522"/>
    </source>
</evidence>
<evidence type="ECO:0000313" key="2">
    <source>
        <dbReference type="EMBL" id="MBB5226204.1"/>
    </source>
</evidence>
<proteinExistence type="inferred from homology"/>
<dbReference type="AlphaFoldDB" id="A0A7W8LM67"/>
<dbReference type="RefSeq" id="WP_184659232.1">
    <property type="nucleotide sequence ID" value="NZ_CP031518.1"/>
</dbReference>
<protein>
    <submittedName>
        <fullName evidence="2">Uncharacterized protein</fullName>
    </submittedName>
</protein>
<dbReference type="EMBL" id="JACHFQ010000004">
    <property type="protein sequence ID" value="MBB5226204.1"/>
    <property type="molecule type" value="Genomic_DNA"/>
</dbReference>
<comment type="similarity">
    <text evidence="1">Belongs to the UPF0178 family.</text>
</comment>
<comment type="caution">
    <text evidence="2">The sequence shown here is derived from an EMBL/GenBank/DDBJ whole genome shotgun (WGS) entry which is preliminary data.</text>
</comment>
<reference evidence="2 3" key="1">
    <citation type="submission" date="2020-08" db="EMBL/GenBank/DDBJ databases">
        <title>Genomic Encyclopedia of Type Strains, Phase IV (KMG-IV): sequencing the most valuable type-strain genomes for metagenomic binning, comparative biology and taxonomic classification.</title>
        <authorList>
            <person name="Goeker M."/>
        </authorList>
    </citation>
    <scope>NUCLEOTIDE SEQUENCE [LARGE SCALE GENOMIC DNA]</scope>
    <source>
        <strain evidence="2 3">DSM 103462</strain>
    </source>
</reference>
<evidence type="ECO:0000313" key="3">
    <source>
        <dbReference type="Proteomes" id="UP000518887"/>
    </source>
</evidence>
<organism evidence="2 3">
    <name type="scientific">Treponema ruminis</name>
    <dbReference type="NCBI Taxonomy" id="744515"/>
    <lineage>
        <taxon>Bacteria</taxon>
        <taxon>Pseudomonadati</taxon>
        <taxon>Spirochaetota</taxon>
        <taxon>Spirochaetia</taxon>
        <taxon>Spirochaetales</taxon>
        <taxon>Treponemataceae</taxon>
        <taxon>Treponema</taxon>
    </lineage>
</organism>